<dbReference type="InterPro" id="IPR048327">
    <property type="entry name" value="Dyp_perox_N"/>
</dbReference>
<reference evidence="12 13" key="1">
    <citation type="submission" date="2013-12" db="EMBL/GenBank/DDBJ databases">
        <title>Annotated genome of Streptomyces scopuliridis.</title>
        <authorList>
            <person name="Olson J.B."/>
        </authorList>
    </citation>
    <scope>NUCLEOTIDE SEQUENCE [LARGE SCALE GENOMIC DNA]</scope>
    <source>
        <strain evidence="12 13">RB72</strain>
    </source>
</reference>
<dbReference type="AlphaFoldDB" id="A0A2T7T8Y4"/>
<keyword evidence="5" id="KW-0732">Signal</keyword>
<accession>A0A2T7T8Y4</accession>
<feature type="compositionally biased region" description="Low complexity" evidence="9">
    <location>
        <begin position="42"/>
        <end position="52"/>
    </location>
</feature>
<evidence type="ECO:0000259" key="11">
    <source>
        <dbReference type="Pfam" id="PF20628"/>
    </source>
</evidence>
<evidence type="ECO:0000256" key="1">
    <source>
        <dbReference type="ARBA" id="ARBA00001970"/>
    </source>
</evidence>
<proteinExistence type="inferred from homology"/>
<keyword evidence="6" id="KW-0560">Oxidoreductase</keyword>
<dbReference type="PROSITE" id="PS51404">
    <property type="entry name" value="DYP_PEROXIDASE"/>
    <property type="match status" value="1"/>
</dbReference>
<dbReference type="EMBL" id="AZSP01000135">
    <property type="protein sequence ID" value="PVE11572.1"/>
    <property type="molecule type" value="Genomic_DNA"/>
</dbReference>
<comment type="cofactor">
    <cofactor evidence="1">
        <name>heme b</name>
        <dbReference type="ChEBI" id="CHEBI:60344"/>
    </cofactor>
</comment>
<feature type="domain" description="Dyp-type peroxidase C-terminal" evidence="11">
    <location>
        <begin position="204"/>
        <end position="372"/>
    </location>
</feature>
<evidence type="ECO:0000259" key="10">
    <source>
        <dbReference type="Pfam" id="PF04261"/>
    </source>
</evidence>
<dbReference type="STRING" id="1440053.GCA_000718095_00380"/>
<dbReference type="PROSITE" id="PS51257">
    <property type="entry name" value="PROKAR_LIPOPROTEIN"/>
    <property type="match status" value="1"/>
</dbReference>
<keyword evidence="7" id="KW-0408">Iron</keyword>
<dbReference type="OrthoDB" id="9781066at2"/>
<dbReference type="PROSITE" id="PS51318">
    <property type="entry name" value="TAT"/>
    <property type="match status" value="1"/>
</dbReference>
<dbReference type="InterPro" id="IPR006311">
    <property type="entry name" value="TAT_signal"/>
</dbReference>
<evidence type="ECO:0000256" key="3">
    <source>
        <dbReference type="ARBA" id="ARBA00022617"/>
    </source>
</evidence>
<dbReference type="GO" id="GO:0005829">
    <property type="term" value="C:cytosol"/>
    <property type="evidence" value="ECO:0007669"/>
    <property type="project" value="TreeGrafter"/>
</dbReference>
<evidence type="ECO:0000256" key="8">
    <source>
        <dbReference type="ARBA" id="ARBA00025737"/>
    </source>
</evidence>
<comment type="caution">
    <text evidence="12">The sequence shown here is derived from an EMBL/GenBank/DDBJ whole genome shotgun (WGS) entry which is preliminary data.</text>
</comment>
<dbReference type="InterPro" id="IPR048328">
    <property type="entry name" value="Dyp_perox_C"/>
</dbReference>
<dbReference type="GO" id="GO:0004601">
    <property type="term" value="F:peroxidase activity"/>
    <property type="evidence" value="ECO:0007669"/>
    <property type="project" value="UniProtKB-KW"/>
</dbReference>
<name>A0A2T7T8Y4_9ACTN</name>
<dbReference type="Proteomes" id="UP000245992">
    <property type="component" value="Unassembled WGS sequence"/>
</dbReference>
<evidence type="ECO:0000256" key="4">
    <source>
        <dbReference type="ARBA" id="ARBA00022723"/>
    </source>
</evidence>
<keyword evidence="4" id="KW-0479">Metal-binding</keyword>
<keyword evidence="2 12" id="KW-0575">Peroxidase</keyword>
<dbReference type="NCBIfam" id="TIGR01413">
    <property type="entry name" value="Dyp_perox_fam"/>
    <property type="match status" value="1"/>
</dbReference>
<dbReference type="GO" id="GO:0046872">
    <property type="term" value="F:metal ion binding"/>
    <property type="evidence" value="ECO:0007669"/>
    <property type="project" value="UniProtKB-KW"/>
</dbReference>
<evidence type="ECO:0000313" key="12">
    <source>
        <dbReference type="EMBL" id="PVE11572.1"/>
    </source>
</evidence>
<evidence type="ECO:0000256" key="2">
    <source>
        <dbReference type="ARBA" id="ARBA00022559"/>
    </source>
</evidence>
<organism evidence="12 13">
    <name type="scientific">Streptomyces scopuliridis RB72</name>
    <dbReference type="NCBI Taxonomy" id="1440053"/>
    <lineage>
        <taxon>Bacteria</taxon>
        <taxon>Bacillati</taxon>
        <taxon>Actinomycetota</taxon>
        <taxon>Actinomycetes</taxon>
        <taxon>Kitasatosporales</taxon>
        <taxon>Streptomycetaceae</taxon>
        <taxon>Streptomyces</taxon>
    </lineage>
</organism>
<keyword evidence="13" id="KW-1185">Reference proteome</keyword>
<dbReference type="Pfam" id="PF04261">
    <property type="entry name" value="Dyp_perox_N"/>
    <property type="match status" value="1"/>
</dbReference>
<keyword evidence="3" id="KW-0349">Heme</keyword>
<dbReference type="InterPro" id="IPR006314">
    <property type="entry name" value="Dyp_peroxidase"/>
</dbReference>
<dbReference type="InterPro" id="IPR011008">
    <property type="entry name" value="Dimeric_a/b-barrel"/>
</dbReference>
<evidence type="ECO:0000256" key="9">
    <source>
        <dbReference type="SAM" id="MobiDB-lite"/>
    </source>
</evidence>
<dbReference type="GO" id="GO:0020037">
    <property type="term" value="F:heme binding"/>
    <property type="evidence" value="ECO:0007669"/>
    <property type="project" value="InterPro"/>
</dbReference>
<comment type="similarity">
    <text evidence="8">Belongs to the DyP-type peroxidase family.</text>
</comment>
<gene>
    <name evidence="12" type="ORF">Y717_34860</name>
</gene>
<feature type="domain" description="Dyp-type peroxidase N-terminal" evidence="10">
    <location>
        <begin position="57"/>
        <end position="189"/>
    </location>
</feature>
<dbReference type="PANTHER" id="PTHR30521:SF4">
    <property type="entry name" value="DEFERROCHELATASE"/>
    <property type="match status" value="1"/>
</dbReference>
<dbReference type="PANTHER" id="PTHR30521">
    <property type="entry name" value="DEFERROCHELATASE/PEROXIDASE"/>
    <property type="match status" value="1"/>
</dbReference>
<sequence>MNRADRHPSRRAFLDAAGATVAAGLIAGCSSDSAQPGPPAPSAAATPTQVPARGRHQAGVTLPQSAQRNLLAVVADLGTAVAPGPLLAELGEAISTLTAGSDPRLLGLSPGDLTVTVGVGPRLVRPAGASLPGAADLPRFSRERIASRARGGDLLIQICASDALLVPVVAAALLDQAGDRIRERWRQTGRRGTNVSVAEGVTAPRNLLGFIDGIVGPHTTAEQERDLWLAGPPAVAGGTLAVLRRMELDLTRFAALTVAEQEAVFGRRRASGVPLSGGTVASAPELGAKTPDGRYLVPVDAHVRRANPTVVGVGLMLRRSYSTDEPAPGLLFISFQNDLRTFTATLSRMDTSDALLPFTTTTASATFLILPGFDQQHPLGSHLFG</sequence>
<evidence type="ECO:0000256" key="6">
    <source>
        <dbReference type="ARBA" id="ARBA00023002"/>
    </source>
</evidence>
<evidence type="ECO:0000256" key="7">
    <source>
        <dbReference type="ARBA" id="ARBA00023004"/>
    </source>
</evidence>
<evidence type="ECO:0000256" key="5">
    <source>
        <dbReference type="ARBA" id="ARBA00022729"/>
    </source>
</evidence>
<dbReference type="Pfam" id="PF20628">
    <property type="entry name" value="Dyp_perox_C"/>
    <property type="match status" value="1"/>
</dbReference>
<protein>
    <submittedName>
        <fullName evidence="12">Peroxidase</fullName>
    </submittedName>
</protein>
<evidence type="ECO:0000313" key="13">
    <source>
        <dbReference type="Proteomes" id="UP000245992"/>
    </source>
</evidence>
<dbReference type="SUPFAM" id="SSF54909">
    <property type="entry name" value="Dimeric alpha+beta barrel"/>
    <property type="match status" value="1"/>
</dbReference>
<feature type="region of interest" description="Disordered" evidence="9">
    <location>
        <begin position="30"/>
        <end position="58"/>
    </location>
</feature>
<dbReference type="RefSeq" id="WP_030349597.1">
    <property type="nucleotide sequence ID" value="NZ_AZSP01000135.1"/>
</dbReference>